<gene>
    <name evidence="2" type="ORF">CTAM01_15947</name>
</gene>
<feature type="region of interest" description="Disordered" evidence="1">
    <location>
        <begin position="159"/>
        <end position="189"/>
    </location>
</feature>
<sequence>MASQPPPGTGLMSADTADPELGSGTSPKPNPTTRAKRRRDTKALPTRPSLTGSQLDTTNDAPSSAEGPATSTASAPTGSATGSVLTALAEEARQYEARKDVFLTIAQSVDSVVASFDGSRKQIAKEASGYVIQALKRLINHETTPAAARNWAAVAAPMTGNTTTTTRSDQSSVRPKAPLPAPDQPQAQPEEDLRIFARVPEEGLAVARKIAPFAVRQTVCKAFGLGLADLPHVYHISTGYSLKPLNKQIQEKLLASKAKLAQCLGAHQVEKPIKWHTYVVPRCPTKLHSIGGGVLDPAALVDDEVFAQTGQKPVLARPSRLGPNPVTNEISWLISFTSEVTPFRLFNQSGRSLPVKKRRTLIRHDPGYQGYHSNRFCGRRPIYSTRLRAAENQYQGGRIRNREGQGSKRPAEKRGRILRKNGKKKSLK</sequence>
<name>A0ABQ9QK12_9PEZI</name>
<dbReference type="GeneID" id="85416178"/>
<reference evidence="2 3" key="1">
    <citation type="submission" date="2016-10" db="EMBL/GenBank/DDBJ databases">
        <title>The genome sequence of Colletotrichum fioriniae PJ7.</title>
        <authorList>
            <person name="Baroncelli R."/>
        </authorList>
    </citation>
    <scope>NUCLEOTIDE SEQUENCE [LARGE SCALE GENOMIC DNA]</scope>
    <source>
        <strain evidence="2 3">Tom-12</strain>
    </source>
</reference>
<protein>
    <submittedName>
        <fullName evidence="2">Uncharacterized protein</fullName>
    </submittedName>
</protein>
<comment type="caution">
    <text evidence="2">The sequence shown here is derived from an EMBL/GenBank/DDBJ whole genome shotgun (WGS) entry which is preliminary data.</text>
</comment>
<feature type="compositionally biased region" description="Basic residues" evidence="1">
    <location>
        <begin position="416"/>
        <end position="428"/>
    </location>
</feature>
<feature type="compositionally biased region" description="Basic and acidic residues" evidence="1">
    <location>
        <begin position="400"/>
        <end position="415"/>
    </location>
</feature>
<feature type="compositionally biased region" description="Polar residues" evidence="1">
    <location>
        <begin position="48"/>
        <end position="60"/>
    </location>
</feature>
<organism evidence="2 3">
    <name type="scientific">Colletotrichum tamarilloi</name>
    <dbReference type="NCBI Taxonomy" id="1209934"/>
    <lineage>
        <taxon>Eukaryota</taxon>
        <taxon>Fungi</taxon>
        <taxon>Dikarya</taxon>
        <taxon>Ascomycota</taxon>
        <taxon>Pezizomycotina</taxon>
        <taxon>Sordariomycetes</taxon>
        <taxon>Hypocreomycetidae</taxon>
        <taxon>Glomerellales</taxon>
        <taxon>Glomerellaceae</taxon>
        <taxon>Colletotrichum</taxon>
        <taxon>Colletotrichum acutatum species complex</taxon>
    </lineage>
</organism>
<dbReference type="EMBL" id="MLFU01000187">
    <property type="protein sequence ID" value="KAK1474282.1"/>
    <property type="molecule type" value="Genomic_DNA"/>
</dbReference>
<dbReference type="RefSeq" id="XP_060373475.1">
    <property type="nucleotide sequence ID" value="XM_060531940.1"/>
</dbReference>
<evidence type="ECO:0000313" key="2">
    <source>
        <dbReference type="EMBL" id="KAK1474282.1"/>
    </source>
</evidence>
<evidence type="ECO:0000256" key="1">
    <source>
        <dbReference type="SAM" id="MobiDB-lite"/>
    </source>
</evidence>
<feature type="region of interest" description="Disordered" evidence="1">
    <location>
        <begin position="1"/>
        <end position="80"/>
    </location>
</feature>
<feature type="compositionally biased region" description="Low complexity" evidence="1">
    <location>
        <begin position="61"/>
        <end position="80"/>
    </location>
</feature>
<keyword evidence="3" id="KW-1185">Reference proteome</keyword>
<dbReference type="Proteomes" id="UP001227543">
    <property type="component" value="Unassembled WGS sequence"/>
</dbReference>
<feature type="region of interest" description="Disordered" evidence="1">
    <location>
        <begin position="391"/>
        <end position="428"/>
    </location>
</feature>
<evidence type="ECO:0000313" key="3">
    <source>
        <dbReference type="Proteomes" id="UP001227543"/>
    </source>
</evidence>
<proteinExistence type="predicted"/>
<accession>A0ABQ9QK12</accession>